<evidence type="ECO:0000313" key="11">
    <source>
        <dbReference type="EMBL" id="KAA8892833.1"/>
    </source>
</evidence>
<keyword evidence="11" id="KW-0396">Initiation factor</keyword>
<evidence type="ECO:0000256" key="6">
    <source>
        <dbReference type="ARBA" id="ARBA00023242"/>
    </source>
</evidence>
<dbReference type="GO" id="GO:0003743">
    <property type="term" value="F:translation initiation factor activity"/>
    <property type="evidence" value="ECO:0007669"/>
    <property type="project" value="UniProtKB-KW"/>
</dbReference>
<dbReference type="InterPro" id="IPR007900">
    <property type="entry name" value="TAF4_C"/>
</dbReference>
<dbReference type="AlphaFoldDB" id="A0A5J5EC74"/>
<evidence type="ECO:0000313" key="12">
    <source>
        <dbReference type="Proteomes" id="UP000326924"/>
    </source>
</evidence>
<comment type="subcellular location">
    <subcellularLocation>
        <location evidence="1">Nucleus</location>
    </subcellularLocation>
</comment>
<feature type="region of interest" description="Disordered" evidence="9">
    <location>
        <begin position="212"/>
        <end position="283"/>
    </location>
</feature>
<dbReference type="EMBL" id="VXIS01000574">
    <property type="protein sequence ID" value="KAA8892833.1"/>
    <property type="molecule type" value="Genomic_DNA"/>
</dbReference>
<sequence>MPPPTAPASKPTDPTDLADALTSAGIDLKEEEARLASGGGHGMSFNVDPYTGALSQEDAHRMEQRMRAQGRAIHTNDPFLNFTVLSNRILNKTHAENCSAFSIADNNQPSHNQNVELITLVSLAARERLKTLLTRSMALAKVRRRPQTHITGEWADCVEGVTPEIRPDGGSAVSPRGGSLKRETSYILSFAENILTANLQNETAKALRALKQKEWEEDQERQRKKAKREEKTGATSGAATPGGETPTPRTPGAETPGPGERKLSTKESRKAQATKQGEAESHRAANMTASLMMGGFGTGFGGKKKKKTYSWMNSGGSSAAQAMGMGMGASRPGPAAVDTNAAGQVSSGPDIGSVNWTGQRIGVWREDGERGKGIQIRDWIGALEGDGRVAKRGIVKAYLRLK</sequence>
<name>A0A5J5EC74_9PEZI</name>
<protein>
    <recommendedName>
        <fullName evidence="3">Transcription initiation factor TFIID subunit 4</fullName>
    </recommendedName>
    <alternativeName>
        <fullName evidence="8">TBP-associated factor 4</fullName>
    </alternativeName>
</protein>
<evidence type="ECO:0000256" key="8">
    <source>
        <dbReference type="ARBA" id="ARBA00031747"/>
    </source>
</evidence>
<evidence type="ECO:0000259" key="10">
    <source>
        <dbReference type="Pfam" id="PF05236"/>
    </source>
</evidence>
<proteinExistence type="inferred from homology"/>
<dbReference type="GO" id="GO:0016251">
    <property type="term" value="F:RNA polymerase II general transcription initiation factor activity"/>
    <property type="evidence" value="ECO:0007669"/>
    <property type="project" value="TreeGrafter"/>
</dbReference>
<keyword evidence="11" id="KW-0648">Protein biosynthesis</keyword>
<dbReference type="GO" id="GO:0005669">
    <property type="term" value="C:transcription factor TFIID complex"/>
    <property type="evidence" value="ECO:0007669"/>
    <property type="project" value="InterPro"/>
</dbReference>
<dbReference type="GO" id="GO:0006367">
    <property type="term" value="P:transcription initiation at RNA polymerase II promoter"/>
    <property type="evidence" value="ECO:0007669"/>
    <property type="project" value="TreeGrafter"/>
</dbReference>
<evidence type="ECO:0000256" key="9">
    <source>
        <dbReference type="SAM" id="MobiDB-lite"/>
    </source>
</evidence>
<dbReference type="Pfam" id="PF05236">
    <property type="entry name" value="TAF4"/>
    <property type="match status" value="1"/>
</dbReference>
<evidence type="ECO:0000256" key="1">
    <source>
        <dbReference type="ARBA" id="ARBA00004123"/>
    </source>
</evidence>
<evidence type="ECO:0000256" key="2">
    <source>
        <dbReference type="ARBA" id="ARBA00006178"/>
    </source>
</evidence>
<feature type="compositionally biased region" description="Low complexity" evidence="9">
    <location>
        <begin position="233"/>
        <end position="258"/>
    </location>
</feature>
<dbReference type="InParanoid" id="A0A5J5EC74"/>
<dbReference type="GO" id="GO:0003677">
    <property type="term" value="F:DNA binding"/>
    <property type="evidence" value="ECO:0007669"/>
    <property type="project" value="TreeGrafter"/>
</dbReference>
<evidence type="ECO:0000256" key="4">
    <source>
        <dbReference type="ARBA" id="ARBA00023015"/>
    </source>
</evidence>
<organism evidence="11 12">
    <name type="scientific">Sphaerosporella brunnea</name>
    <dbReference type="NCBI Taxonomy" id="1250544"/>
    <lineage>
        <taxon>Eukaryota</taxon>
        <taxon>Fungi</taxon>
        <taxon>Dikarya</taxon>
        <taxon>Ascomycota</taxon>
        <taxon>Pezizomycotina</taxon>
        <taxon>Pezizomycetes</taxon>
        <taxon>Pezizales</taxon>
        <taxon>Pyronemataceae</taxon>
        <taxon>Sphaerosporella</taxon>
    </lineage>
</organism>
<dbReference type="PANTHER" id="PTHR15138">
    <property type="entry name" value="TRANSCRIPTION INITIATION FACTOR TFIID SUBUNIT 4"/>
    <property type="match status" value="1"/>
</dbReference>
<accession>A0A5J5EC74</accession>
<comment type="caution">
    <text evidence="11">The sequence shown here is derived from an EMBL/GenBank/DDBJ whole genome shotgun (WGS) entry which is preliminary data.</text>
</comment>
<keyword evidence="4" id="KW-0805">Transcription regulation</keyword>
<keyword evidence="6" id="KW-0539">Nucleus</keyword>
<feature type="compositionally biased region" description="Basic and acidic residues" evidence="9">
    <location>
        <begin position="259"/>
        <end position="270"/>
    </location>
</feature>
<comment type="function">
    <text evidence="7">Functions as a component of the DNA-binding general transcription factor complex TFIID. Binding of TFIID to a promoter (with or without TATA element) is the initial step in pre-initiation complex (PIC) formation. TFIID plays a key role in the regulation of gene expression by RNA polymerase II through different activities such as transcription activator interaction, core promoter recognition and selectivity, TFIIA and TFIIB interaction, chromatin modification (histone acetylation by TAF1), facilitation of DNA opening and initiation of transcription.</text>
</comment>
<dbReference type="PANTHER" id="PTHR15138:SF14">
    <property type="entry name" value="TRANSCRIPTION INITIATION FACTOR TFIID SUBUNIT 4"/>
    <property type="match status" value="1"/>
</dbReference>
<evidence type="ECO:0000256" key="3">
    <source>
        <dbReference type="ARBA" id="ARBA00017306"/>
    </source>
</evidence>
<feature type="domain" description="Transcription initiation factor TFIID component TAF4 C-terminal" evidence="10">
    <location>
        <begin position="17"/>
        <end position="398"/>
    </location>
</feature>
<feature type="region of interest" description="Disordered" evidence="9">
    <location>
        <begin position="161"/>
        <end position="180"/>
    </location>
</feature>
<comment type="similarity">
    <text evidence="2">Belongs to the TAF4 family.</text>
</comment>
<gene>
    <name evidence="11" type="ORF">FN846DRAFT_788760</name>
</gene>
<keyword evidence="12" id="KW-1185">Reference proteome</keyword>
<dbReference type="InterPro" id="IPR045144">
    <property type="entry name" value="TAF4"/>
</dbReference>
<reference evidence="11 12" key="1">
    <citation type="submission" date="2019-09" db="EMBL/GenBank/DDBJ databases">
        <title>Draft genome of the ectomycorrhizal ascomycete Sphaerosporella brunnea.</title>
        <authorList>
            <consortium name="DOE Joint Genome Institute"/>
            <person name="Benucci G.M."/>
            <person name="Marozzi G."/>
            <person name="Antonielli L."/>
            <person name="Sanchez S."/>
            <person name="Marco P."/>
            <person name="Wang X."/>
            <person name="Falini L.B."/>
            <person name="Barry K."/>
            <person name="Haridas S."/>
            <person name="Lipzen A."/>
            <person name="Labutti K."/>
            <person name="Grigoriev I.V."/>
            <person name="Murat C."/>
            <person name="Martin F."/>
            <person name="Albertini E."/>
            <person name="Donnini D."/>
            <person name="Bonito G."/>
        </authorList>
    </citation>
    <scope>NUCLEOTIDE SEQUENCE [LARGE SCALE GENOMIC DNA]</scope>
    <source>
        <strain evidence="11 12">Sb_GMNB300</strain>
    </source>
</reference>
<evidence type="ECO:0000256" key="5">
    <source>
        <dbReference type="ARBA" id="ARBA00023163"/>
    </source>
</evidence>
<dbReference type="OrthoDB" id="21060at2759"/>
<dbReference type="Proteomes" id="UP000326924">
    <property type="component" value="Unassembled WGS sequence"/>
</dbReference>
<keyword evidence="5" id="KW-0804">Transcription</keyword>
<evidence type="ECO:0000256" key="7">
    <source>
        <dbReference type="ARBA" id="ARBA00025346"/>
    </source>
</evidence>